<dbReference type="Proteomes" id="UP000185772">
    <property type="component" value="Unassembled WGS sequence"/>
</dbReference>
<keyword evidence="2" id="KW-0805">Transcription regulation</keyword>
<dbReference type="SUPFAM" id="SSF53822">
    <property type="entry name" value="Periplasmic binding protein-like I"/>
    <property type="match status" value="1"/>
</dbReference>
<dbReference type="CDD" id="cd01392">
    <property type="entry name" value="HTH_LacI"/>
    <property type="match status" value="1"/>
</dbReference>
<name>A0A1Q8VZY7_9ACTO</name>
<proteinExistence type="predicted"/>
<accession>A0A1Q8VZY7</accession>
<keyword evidence="4" id="KW-0804">Transcription</keyword>
<dbReference type="GO" id="GO:0000976">
    <property type="term" value="F:transcription cis-regulatory region binding"/>
    <property type="evidence" value="ECO:0007669"/>
    <property type="project" value="TreeGrafter"/>
</dbReference>
<dbReference type="InterPro" id="IPR010982">
    <property type="entry name" value="Lambda_DNA-bd_dom_sf"/>
</dbReference>
<evidence type="ECO:0000256" key="2">
    <source>
        <dbReference type="ARBA" id="ARBA00023015"/>
    </source>
</evidence>
<sequence>MESHREPTLADVAQAAGVSLTTVSRVLNNRGYLSQETRERVAEAIAQLNYRPNQIARALHGKSTHSIGLIVPTVALPFFGELTEHVEDFLAERGYRTFVCNSMGKADREREYLDLLVSHRVDGIISSAHNDGLADYSSIRLPLVSVDRDLSPIVPNVRCDNEAGGRLAAEHLLKRGARRPALLTSRTGTHNLREKGYRQVLQRAGIEPVVLTVDFNTPNSERPGLIRERLNLVADDVDAVFATDDLAAAQVMEWAAQRDLRIPDDFKVIGFDGTVAMQHALPALTTIQQPITKLARAAVDLLLNRIESATAVSSESTQSGGPGMKDLQTPSPMPVKLLPGRTA</sequence>
<dbReference type="PRINTS" id="PR00036">
    <property type="entry name" value="HTHLACI"/>
</dbReference>
<dbReference type="AlphaFoldDB" id="A0A1Q8VZY7"/>
<gene>
    <name evidence="7" type="ORF">BKH27_04090</name>
</gene>
<feature type="domain" description="HTH lacI-type" evidence="6">
    <location>
        <begin position="7"/>
        <end position="61"/>
    </location>
</feature>
<protein>
    <submittedName>
        <fullName evidence="7">Transcriptional regulator</fullName>
    </submittedName>
</protein>
<dbReference type="PROSITE" id="PS50932">
    <property type="entry name" value="HTH_LACI_2"/>
    <property type="match status" value="1"/>
</dbReference>
<dbReference type="GO" id="GO:0003700">
    <property type="term" value="F:DNA-binding transcription factor activity"/>
    <property type="evidence" value="ECO:0007669"/>
    <property type="project" value="TreeGrafter"/>
</dbReference>
<reference evidence="7 8" key="1">
    <citation type="submission" date="2016-12" db="EMBL/GenBank/DDBJ databases">
        <title>Genomic comparison of strains in the 'Actinomyces naeslundii' group.</title>
        <authorList>
            <person name="Mughal S.R."/>
            <person name="Do T."/>
            <person name="Gilbert S.C."/>
            <person name="Witherden E.A."/>
            <person name="Didelot X."/>
            <person name="Beighton D."/>
        </authorList>
    </citation>
    <scope>NUCLEOTIDE SEQUENCE [LARGE SCALE GENOMIC DNA]</scope>
    <source>
        <strain evidence="7 8">MMRCO6-1</strain>
    </source>
</reference>
<comment type="caution">
    <text evidence="7">The sequence shown here is derived from an EMBL/GenBank/DDBJ whole genome shotgun (WGS) entry which is preliminary data.</text>
</comment>
<dbReference type="Pfam" id="PF13377">
    <property type="entry name" value="Peripla_BP_3"/>
    <property type="match status" value="1"/>
</dbReference>
<dbReference type="CDD" id="cd06291">
    <property type="entry name" value="PBP1_Qymf-like"/>
    <property type="match status" value="1"/>
</dbReference>
<dbReference type="Pfam" id="PF00356">
    <property type="entry name" value="LacI"/>
    <property type="match status" value="1"/>
</dbReference>
<dbReference type="InterPro" id="IPR028082">
    <property type="entry name" value="Peripla_BP_I"/>
</dbReference>
<evidence type="ECO:0000313" key="8">
    <source>
        <dbReference type="Proteomes" id="UP000185772"/>
    </source>
</evidence>
<dbReference type="PANTHER" id="PTHR30146">
    <property type="entry name" value="LACI-RELATED TRANSCRIPTIONAL REPRESSOR"/>
    <property type="match status" value="1"/>
</dbReference>
<evidence type="ECO:0000256" key="3">
    <source>
        <dbReference type="ARBA" id="ARBA00023125"/>
    </source>
</evidence>
<dbReference type="Gene3D" id="3.40.50.2300">
    <property type="match status" value="2"/>
</dbReference>
<keyword evidence="1" id="KW-0678">Repressor</keyword>
<dbReference type="InterPro" id="IPR000843">
    <property type="entry name" value="HTH_LacI"/>
</dbReference>
<dbReference type="PANTHER" id="PTHR30146:SF95">
    <property type="entry name" value="RIBOSE OPERON REPRESSOR"/>
    <property type="match status" value="1"/>
</dbReference>
<evidence type="ECO:0000313" key="7">
    <source>
        <dbReference type="EMBL" id="OLO54177.1"/>
    </source>
</evidence>
<evidence type="ECO:0000256" key="4">
    <source>
        <dbReference type="ARBA" id="ARBA00023163"/>
    </source>
</evidence>
<dbReference type="SUPFAM" id="SSF47413">
    <property type="entry name" value="lambda repressor-like DNA-binding domains"/>
    <property type="match status" value="1"/>
</dbReference>
<dbReference type="InterPro" id="IPR046335">
    <property type="entry name" value="LacI/GalR-like_sensor"/>
</dbReference>
<evidence type="ECO:0000256" key="5">
    <source>
        <dbReference type="SAM" id="MobiDB-lite"/>
    </source>
</evidence>
<dbReference type="EMBL" id="MSKM01000014">
    <property type="protein sequence ID" value="OLO54177.1"/>
    <property type="molecule type" value="Genomic_DNA"/>
</dbReference>
<dbReference type="PROSITE" id="PS00356">
    <property type="entry name" value="HTH_LACI_1"/>
    <property type="match status" value="1"/>
</dbReference>
<keyword evidence="3" id="KW-0238">DNA-binding</keyword>
<organism evidence="7 8">
    <name type="scientific">Actinomyces oris</name>
    <dbReference type="NCBI Taxonomy" id="544580"/>
    <lineage>
        <taxon>Bacteria</taxon>
        <taxon>Bacillati</taxon>
        <taxon>Actinomycetota</taxon>
        <taxon>Actinomycetes</taxon>
        <taxon>Actinomycetales</taxon>
        <taxon>Actinomycetaceae</taxon>
        <taxon>Actinomyces</taxon>
    </lineage>
</organism>
<evidence type="ECO:0000259" key="6">
    <source>
        <dbReference type="PROSITE" id="PS50932"/>
    </source>
</evidence>
<dbReference type="RefSeq" id="WP_070658971.1">
    <property type="nucleotide sequence ID" value="NZ_MSKM01000014.1"/>
</dbReference>
<dbReference type="Gene3D" id="1.10.260.40">
    <property type="entry name" value="lambda repressor-like DNA-binding domains"/>
    <property type="match status" value="1"/>
</dbReference>
<dbReference type="SMART" id="SM00354">
    <property type="entry name" value="HTH_LACI"/>
    <property type="match status" value="1"/>
</dbReference>
<evidence type="ECO:0000256" key="1">
    <source>
        <dbReference type="ARBA" id="ARBA00022491"/>
    </source>
</evidence>
<feature type="region of interest" description="Disordered" evidence="5">
    <location>
        <begin position="312"/>
        <end position="343"/>
    </location>
</feature>